<dbReference type="EMBL" id="CM043023">
    <property type="protein sequence ID" value="KAI4455608.1"/>
    <property type="molecule type" value="Genomic_DNA"/>
</dbReference>
<comment type="caution">
    <text evidence="1">The sequence shown here is derived from an EMBL/GenBank/DDBJ whole genome shotgun (WGS) entry which is preliminary data.</text>
</comment>
<evidence type="ECO:0000313" key="1">
    <source>
        <dbReference type="EMBL" id="KAI4455608.1"/>
    </source>
</evidence>
<gene>
    <name evidence="1" type="ORF">MML48_9g00005395</name>
</gene>
<accession>A0ACB9SJU3</accession>
<organism evidence="1 2">
    <name type="scientific">Holotrichia oblita</name>
    <name type="common">Chafer beetle</name>
    <dbReference type="NCBI Taxonomy" id="644536"/>
    <lineage>
        <taxon>Eukaryota</taxon>
        <taxon>Metazoa</taxon>
        <taxon>Ecdysozoa</taxon>
        <taxon>Arthropoda</taxon>
        <taxon>Hexapoda</taxon>
        <taxon>Insecta</taxon>
        <taxon>Pterygota</taxon>
        <taxon>Neoptera</taxon>
        <taxon>Endopterygota</taxon>
        <taxon>Coleoptera</taxon>
        <taxon>Polyphaga</taxon>
        <taxon>Scarabaeiformia</taxon>
        <taxon>Scarabaeidae</taxon>
        <taxon>Melolonthinae</taxon>
        <taxon>Holotrichia</taxon>
    </lineage>
</organism>
<evidence type="ECO:0000313" key="2">
    <source>
        <dbReference type="Proteomes" id="UP001056778"/>
    </source>
</evidence>
<name>A0ACB9SJU3_HOLOL</name>
<proteinExistence type="predicted"/>
<reference evidence="1" key="1">
    <citation type="submission" date="2022-04" db="EMBL/GenBank/DDBJ databases">
        <title>Chromosome-scale genome assembly of Holotrichia oblita Faldermann.</title>
        <authorList>
            <person name="Rongchong L."/>
        </authorList>
    </citation>
    <scope>NUCLEOTIDE SEQUENCE</scope>
    <source>
        <strain evidence="1">81SQS9</strain>
    </source>
</reference>
<sequence length="330" mass="38427">MARSAKFKYCTILFQRDIPPNNLTNHEEELLVKWLLHIAEKGFPATKTQLLDSVELLVKKLKRETTFNNGRPEKKWFACFMNRHPILTQRVSQNLTSSRAAVTEEKIRAWFEEIESFIKEENVDRCIWEDPKRIFNADETAFFLSPKGQQVLVRKGMPYDINKYAIHYDKYFKTNKSMKTRTAINERDEDKIKSCVTLIEEYVSQATLTSFKRCSNKEWDGSADNKSLFEFWNYVNSKTGSKQLNNNQEETTKPTMAEDHSNQNQIAHNQEERDPSNQDAIADNQEESVCEENVSNTTRDIAKNLNERSPEKLESDVLADVPTPFKSCLF</sequence>
<keyword evidence="2" id="KW-1185">Reference proteome</keyword>
<protein>
    <submittedName>
        <fullName evidence="1">Uncharacterized protein</fullName>
    </submittedName>
</protein>
<dbReference type="Proteomes" id="UP001056778">
    <property type="component" value="Chromosome 9"/>
</dbReference>